<dbReference type="InterPro" id="IPR010839">
    <property type="entry name" value="AtuA_N"/>
</dbReference>
<evidence type="ECO:0000313" key="4">
    <source>
        <dbReference type="Proteomes" id="UP000308953"/>
    </source>
</evidence>
<comment type="caution">
    <text evidence="3">The sequence shown here is derived from an EMBL/GenBank/DDBJ whole genome shotgun (WGS) entry which is preliminary data.</text>
</comment>
<dbReference type="Proteomes" id="UP000308953">
    <property type="component" value="Unassembled WGS sequence"/>
</dbReference>
<dbReference type="Pfam" id="PF23544">
    <property type="entry name" value="AtuA_ferredoxin"/>
    <property type="match status" value="1"/>
</dbReference>
<dbReference type="Pfam" id="PF07287">
    <property type="entry name" value="AtuA"/>
    <property type="match status" value="1"/>
</dbReference>
<feature type="domain" description="AtuA-like ferredoxin-fold" evidence="2">
    <location>
        <begin position="499"/>
        <end position="597"/>
    </location>
</feature>
<evidence type="ECO:0000259" key="2">
    <source>
        <dbReference type="Pfam" id="PF23544"/>
    </source>
</evidence>
<proteinExistence type="predicted"/>
<dbReference type="EMBL" id="QZAV01000116">
    <property type="protein sequence ID" value="THX37922.1"/>
    <property type="molecule type" value="Genomic_DNA"/>
</dbReference>
<dbReference type="PANTHER" id="PTHR47585">
    <property type="match status" value="1"/>
</dbReference>
<accession>A0A4S9ET09</accession>
<reference evidence="3 4" key="1">
    <citation type="submission" date="2018-10" db="EMBL/GenBank/DDBJ databases">
        <title>Fifty Aureobasidium pullulans genomes reveal a recombining polyextremotolerant generalist.</title>
        <authorList>
            <person name="Gostincar C."/>
            <person name="Turk M."/>
            <person name="Zajc J."/>
            <person name="Gunde-Cimerman N."/>
        </authorList>
    </citation>
    <scope>NUCLEOTIDE SEQUENCE [LARGE SCALE GENOMIC DNA]</scope>
    <source>
        <strain evidence="3 4">EXF-9785</strain>
    </source>
</reference>
<dbReference type="InterPro" id="IPR056362">
    <property type="entry name" value="AtuA-like_ferredoxin_dom"/>
</dbReference>
<protein>
    <submittedName>
        <fullName evidence="3">DUF1446-domain-containing protein</fullName>
    </submittedName>
</protein>
<evidence type="ECO:0000259" key="1">
    <source>
        <dbReference type="Pfam" id="PF07287"/>
    </source>
</evidence>
<organism evidence="3 4">
    <name type="scientific">Aureobasidium pullulans</name>
    <name type="common">Black yeast</name>
    <name type="synonym">Pullularia pullulans</name>
    <dbReference type="NCBI Taxonomy" id="5580"/>
    <lineage>
        <taxon>Eukaryota</taxon>
        <taxon>Fungi</taxon>
        <taxon>Dikarya</taxon>
        <taxon>Ascomycota</taxon>
        <taxon>Pezizomycotina</taxon>
        <taxon>Dothideomycetes</taxon>
        <taxon>Dothideomycetidae</taxon>
        <taxon>Dothideales</taxon>
        <taxon>Saccotheciaceae</taxon>
        <taxon>Aureobasidium</taxon>
    </lineage>
</organism>
<evidence type="ECO:0000313" key="3">
    <source>
        <dbReference type="EMBL" id="THX37922.1"/>
    </source>
</evidence>
<dbReference type="AlphaFoldDB" id="A0A4S9ET09"/>
<gene>
    <name evidence="3" type="ORF">D6D10_05507</name>
</gene>
<sequence>MYELTMPTQRHLRIGNCSGATGDAPHAMARMVREADVDVITGDWLSEMNIAWESIRKAEDPELGYDVGFLRQLTECIDDIAERKTKIITNAGAMNAPVLARKVEELCQSRGHDLVVATILGDDVSYLLKQGKSGQRALEFPHLDHQNQLLEDWDPNLEPTCAAAYIGAWGIVAALREGADIVICGRVTDASPVVGAAAWWYGWSEQSYDQLAGALIAGHLIECGPYATGANFSGFKQFLFELVDLAFPIAEITSSGTCYITKPGSMNGVVHKFNITSQLLYELQGQMYLNPDVVADIGSIRIEETGRKNCVSITGCKGFPPPATTKVMVAAPGGWQAETTYYINGLDVQEKAQMLKQQLQSIFSGSKFSKFSAELYGTQVDNPSSQQAGTVMLRVFAQARRKEDIAAEKFKIPLYSLRMQSYPGYHMNLDFRTMEPKQFYEIFPATIPQATINHEAVVAGKTISIPPPRRTQHYPVQRPSSETATAIDLESFGPAERRPLGTVVHARSGDKPNHSNAGFFVRHADGYPWLQSLLTVNKLKDLLQDDYAGHSIERCEFPNILAVHFRIMDFLDGGIASSARIDGLGKGVGEYLRSKHVEIPIKFLQRGTI</sequence>
<feature type="domain" description="Acyclic terpene utilisation N-terminal" evidence="1">
    <location>
        <begin position="12"/>
        <end position="457"/>
    </location>
</feature>
<name>A0A4S9ET09_AURPU</name>
<dbReference type="PANTHER" id="PTHR47585:SF2">
    <property type="entry name" value="DUF1446 DOMAIN PROTEIN (AFU_ORTHOLOGUE AFUA_6G11420)"/>
    <property type="match status" value="1"/>
</dbReference>